<dbReference type="Proteomes" id="UP001272987">
    <property type="component" value="Unassembled WGS sequence"/>
</dbReference>
<name>A0AAP6BBD5_9ACTN</name>
<dbReference type="AlphaFoldDB" id="A0AAP6BBD5"/>
<dbReference type="Gene3D" id="3.40.50.10140">
    <property type="entry name" value="Toll/interleukin-1 receptor homology (TIR) domain"/>
    <property type="match status" value="1"/>
</dbReference>
<organism evidence="3 6">
    <name type="scientific">Streptomyces acidiscabies</name>
    <dbReference type="NCBI Taxonomy" id="42234"/>
    <lineage>
        <taxon>Bacteria</taxon>
        <taxon>Bacillati</taxon>
        <taxon>Actinomycetota</taxon>
        <taxon>Actinomycetes</taxon>
        <taxon>Kitasatosporales</taxon>
        <taxon>Streptomycetaceae</taxon>
        <taxon>Streptomyces</taxon>
    </lineage>
</organism>
<evidence type="ECO:0000313" key="6">
    <source>
        <dbReference type="Proteomes" id="UP001282288"/>
    </source>
</evidence>
<keyword evidence="5" id="KW-1185">Reference proteome</keyword>
<dbReference type="SUPFAM" id="SSF52200">
    <property type="entry name" value="Toll/Interleukin receptor TIR domain"/>
    <property type="match status" value="1"/>
</dbReference>
<evidence type="ECO:0000313" key="4">
    <source>
        <dbReference type="EMBL" id="MDX3016499.1"/>
    </source>
</evidence>
<proteinExistence type="predicted"/>
<dbReference type="Pfam" id="PF13676">
    <property type="entry name" value="TIR_2"/>
    <property type="match status" value="1"/>
</dbReference>
<dbReference type="RefSeq" id="WP_010351600.1">
    <property type="nucleotide sequence ID" value="NZ_BCMK01000011.1"/>
</dbReference>
<dbReference type="EMBL" id="JARAWC010000012">
    <property type="protein sequence ID" value="MDX2961632.1"/>
    <property type="molecule type" value="Genomic_DNA"/>
</dbReference>
<dbReference type="GO" id="GO:0007165">
    <property type="term" value="P:signal transduction"/>
    <property type="evidence" value="ECO:0007669"/>
    <property type="project" value="InterPro"/>
</dbReference>
<keyword evidence="3" id="KW-0675">Receptor</keyword>
<evidence type="ECO:0000313" key="5">
    <source>
        <dbReference type="Proteomes" id="UP001272987"/>
    </source>
</evidence>
<feature type="domain" description="TIR" evidence="2">
    <location>
        <begin position="2"/>
        <end position="143"/>
    </location>
</feature>
<comment type="caution">
    <text evidence="3">The sequence shown here is derived from an EMBL/GenBank/DDBJ whole genome shotgun (WGS) entry which is preliminary data.</text>
</comment>
<feature type="region of interest" description="Disordered" evidence="1">
    <location>
        <begin position="184"/>
        <end position="229"/>
    </location>
</feature>
<accession>A0AAP6BBD5</accession>
<evidence type="ECO:0000256" key="1">
    <source>
        <dbReference type="SAM" id="MobiDB-lite"/>
    </source>
</evidence>
<gene>
    <name evidence="3" type="ORF">PV399_18190</name>
    <name evidence="4" type="ORF">PV666_01180</name>
</gene>
<sequence length="229" mass="25006">MIFVNYRTNDEEATATLVERELSRVFGDENVFRASKSIPPGGRFPQELLTAARHCRVLLALIGPRWAEARTRDGRPALEDPEDWTRREIFEALETGAHVIPLLVGNAVRLRHDDLPAVLEDLADCQYRRFSHRNAEADLARLVSDLVSLVPELAAAADQRGGSKPADTEEPAEAAEPAIRAQVKTKGHRQRGGIGNVNGDFSGTFVSEPQGPVHTGKGNLYHGSGDGGR</sequence>
<reference evidence="3 5" key="1">
    <citation type="journal article" date="2023" name="Microb. Genom.">
        <title>Mesoterricola silvestris gen. nov., sp. nov., Mesoterricola sediminis sp. nov., Geothrix oryzae sp. nov., Geothrix edaphica sp. nov., Geothrix rubra sp. nov., and Geothrix limicola sp. nov., six novel members of Acidobacteriota isolated from soils.</title>
        <authorList>
            <person name="Weisberg A.J."/>
            <person name="Pearce E."/>
            <person name="Kramer C.G."/>
            <person name="Chang J.H."/>
            <person name="Clarke C.R."/>
        </authorList>
    </citation>
    <scope>NUCLEOTIDE SEQUENCE</scope>
    <source>
        <strain evidence="4 5">NB05-1H</strain>
        <strain evidence="3">NRRL_B-16521</strain>
    </source>
</reference>
<dbReference type="GeneID" id="69804440"/>
<feature type="region of interest" description="Disordered" evidence="1">
    <location>
        <begin position="157"/>
        <end position="176"/>
    </location>
</feature>
<dbReference type="Proteomes" id="UP001282288">
    <property type="component" value="Unassembled WGS sequence"/>
</dbReference>
<dbReference type="EMBL" id="JARAWP010000001">
    <property type="protein sequence ID" value="MDX3016499.1"/>
    <property type="molecule type" value="Genomic_DNA"/>
</dbReference>
<dbReference type="InterPro" id="IPR000157">
    <property type="entry name" value="TIR_dom"/>
</dbReference>
<evidence type="ECO:0000259" key="2">
    <source>
        <dbReference type="Pfam" id="PF13676"/>
    </source>
</evidence>
<evidence type="ECO:0000313" key="3">
    <source>
        <dbReference type="EMBL" id="MDX2961632.1"/>
    </source>
</evidence>
<dbReference type="InterPro" id="IPR035897">
    <property type="entry name" value="Toll_tir_struct_dom_sf"/>
</dbReference>
<protein>
    <submittedName>
        <fullName evidence="3">Toll/interleukin-1 receptor domain-containing protein</fullName>
    </submittedName>
</protein>